<dbReference type="Proteomes" id="UP000321832">
    <property type="component" value="Unassembled WGS sequence"/>
</dbReference>
<gene>
    <name evidence="1" type="ORF">FSC37_09250</name>
</gene>
<dbReference type="EMBL" id="VOPW01000001">
    <property type="protein sequence ID" value="TXC66035.1"/>
    <property type="molecule type" value="Genomic_DNA"/>
</dbReference>
<sequence>MSETFRRIVHFNVGLKGSAVPACGQRNSKNTGWSKGHYARDTGKVTCVRCCKAPAFKGAKP</sequence>
<protein>
    <submittedName>
        <fullName evidence="1">Uncharacterized protein</fullName>
    </submittedName>
</protein>
<dbReference type="AlphaFoldDB" id="A0A5C6U2U9"/>
<evidence type="ECO:0000313" key="1">
    <source>
        <dbReference type="EMBL" id="TXC66035.1"/>
    </source>
</evidence>
<reference evidence="1 2" key="1">
    <citation type="submission" date="2019-08" db="EMBL/GenBank/DDBJ databases">
        <authorList>
            <person name="Khan S.A."/>
            <person name="Jeon C.O."/>
            <person name="Jeong S.E."/>
        </authorList>
    </citation>
    <scope>NUCLEOTIDE SEQUENCE [LARGE SCALE GENOMIC DNA]</scope>
    <source>
        <strain evidence="2">IMCC1728</strain>
    </source>
</reference>
<organism evidence="1 2">
    <name type="scientific">Piscinibacter aquaticus</name>
    <dbReference type="NCBI Taxonomy" id="392597"/>
    <lineage>
        <taxon>Bacteria</taxon>
        <taxon>Pseudomonadati</taxon>
        <taxon>Pseudomonadota</taxon>
        <taxon>Betaproteobacteria</taxon>
        <taxon>Burkholderiales</taxon>
        <taxon>Sphaerotilaceae</taxon>
        <taxon>Piscinibacter</taxon>
    </lineage>
</organism>
<name>A0A5C6U2U9_9BURK</name>
<keyword evidence="2" id="KW-1185">Reference proteome</keyword>
<proteinExistence type="predicted"/>
<accession>A0A5C6U2U9</accession>
<evidence type="ECO:0000313" key="2">
    <source>
        <dbReference type="Proteomes" id="UP000321832"/>
    </source>
</evidence>
<comment type="caution">
    <text evidence="1">The sequence shown here is derived from an EMBL/GenBank/DDBJ whole genome shotgun (WGS) entry which is preliminary data.</text>
</comment>